<reference evidence="2" key="1">
    <citation type="submission" date="2018-03" db="EMBL/GenBank/DDBJ databases">
        <authorList>
            <person name="Guldener U."/>
        </authorList>
    </citation>
    <scope>NUCLEOTIDE SEQUENCE</scope>
</reference>
<dbReference type="AlphaFoldDB" id="A0AAE8N3D3"/>
<feature type="compositionally biased region" description="Polar residues" evidence="1">
    <location>
        <begin position="828"/>
        <end position="837"/>
    </location>
</feature>
<dbReference type="PANTHER" id="PTHR39150">
    <property type="entry name" value="54S RIBOSOMAL PROTEIN L28, MITOCHONDRIAL"/>
    <property type="match status" value="1"/>
</dbReference>
<gene>
    <name evidence="2" type="ORF">DNG_06760</name>
</gene>
<dbReference type="EMBL" id="ONZQ02000009">
    <property type="protein sequence ID" value="SPO04077.1"/>
    <property type="molecule type" value="Genomic_DNA"/>
</dbReference>
<organism evidence="2 3">
    <name type="scientific">Cephalotrichum gorgonifer</name>
    <dbReference type="NCBI Taxonomy" id="2041049"/>
    <lineage>
        <taxon>Eukaryota</taxon>
        <taxon>Fungi</taxon>
        <taxon>Dikarya</taxon>
        <taxon>Ascomycota</taxon>
        <taxon>Pezizomycotina</taxon>
        <taxon>Sordariomycetes</taxon>
        <taxon>Hypocreomycetidae</taxon>
        <taxon>Microascales</taxon>
        <taxon>Microascaceae</taxon>
        <taxon>Cephalotrichum</taxon>
    </lineage>
</organism>
<dbReference type="InterPro" id="IPR042831">
    <property type="entry name" value="Ribosomal_mL40_fung"/>
</dbReference>
<dbReference type="GO" id="GO:0003735">
    <property type="term" value="F:structural constituent of ribosome"/>
    <property type="evidence" value="ECO:0007669"/>
    <property type="project" value="InterPro"/>
</dbReference>
<proteinExistence type="predicted"/>
<protein>
    <submittedName>
        <fullName evidence="2">Uncharacterized protein</fullName>
    </submittedName>
</protein>
<sequence length="994" mass="108548">MDGSFTSAENFSFEGQDGLFFGISNRDVTGQEETLLGDRNFNFVAQDYPFAVDEYFNLAMEAAENGHHNIHFDGPNNTTGLDASMGLVEPNNMELGFYRGLNANTGLAEAENIDLAVDTGLNANPDLAGPDNMDLGVDTGLSANSGTVAPNMDLGEAPGLNANLDTVEPDDTDPQVATGVAMGAAMNSGLGDILSLDEIPDLGDIPGLTANLGLVPLNDMDLDVATGLDANLDQVALFGRDLSADAGPQVDADLDGPTGLVTDLGMDAGIQNLGSARPLPGANQAADASHEQGVGARSQNFDAPETPNYVRATRAWGQGVGPAYSQAQAPTWAQGPDNLAAPSTDLTLGENYPTMGVQDPSFPRAECSTPLQGLGWSPSLLNMPAVKLSQGTPDFNRHLSNIKVMWGRFKSEHGLEDLWQMGESQTEREKYAPYLQRQLTVRRSHTLQVFRTSLAAGLLALVRNRGVFVPAGHEVIDGLSGMVEEIRAGADAAIGSHSGGGNSPTRAACSARINKEVAILNLSLARNVEFPEVKYPKAQSVVLANGKICHVAKGQSQLPYAGHRGGDYIVAYKGVRKEERAGEERFRYQGQVPRTTGEYQFRLRNIVQRVWDILISLLSFKPYSSLILEDGCQPGRFNVLEMSAPDFEEMHRRWKERFRQGERYGTLSVFRHAMGGSMQELDVILEFAWLTEKVRGVGEEAIPFFHELRGMVRDAAWGDISELAVMYEVRQEQIARSLRLECDGQVLVHHHTIGKILFPKRPATPHGPPNPPADPLINLWSADLPALVCEALKKSLAALRRPPPPVQHPRLPRPATSTTTTENDENIPPTTSGSSALRTIIPVSAIANSSTSSRSFTTSAPLQKKKKKGTVVKTEDTININALKRSLFSPPPPPLRMARSRHLRHWTIHRAWLLHQRKLREGRERELMRMQQGMSDACEELRKTAGPGTRPEGYLYRVAQEKKGVYGPRGVPIEYSRLQTETPAREAWNHEWTQ</sequence>
<name>A0AAE8N3D3_9PEZI</name>
<evidence type="ECO:0000256" key="1">
    <source>
        <dbReference type="SAM" id="MobiDB-lite"/>
    </source>
</evidence>
<dbReference type="Proteomes" id="UP001187682">
    <property type="component" value="Unassembled WGS sequence"/>
</dbReference>
<dbReference type="PANTHER" id="PTHR39150:SF1">
    <property type="entry name" value="LARGE RIBOSOMAL SUBUNIT PROTEIN ML40"/>
    <property type="match status" value="1"/>
</dbReference>
<keyword evidence="3" id="KW-1185">Reference proteome</keyword>
<evidence type="ECO:0000313" key="3">
    <source>
        <dbReference type="Proteomes" id="UP001187682"/>
    </source>
</evidence>
<dbReference type="Gene3D" id="6.10.250.3440">
    <property type="match status" value="1"/>
</dbReference>
<feature type="region of interest" description="Disordered" evidence="1">
    <location>
        <begin position="799"/>
        <end position="837"/>
    </location>
</feature>
<accession>A0AAE8N3D3</accession>
<comment type="caution">
    <text evidence="2">The sequence shown here is derived from an EMBL/GenBank/DDBJ whole genome shotgun (WGS) entry which is preliminary data.</text>
</comment>
<dbReference type="GO" id="GO:0032543">
    <property type="term" value="P:mitochondrial translation"/>
    <property type="evidence" value="ECO:0007669"/>
    <property type="project" value="InterPro"/>
</dbReference>
<evidence type="ECO:0000313" key="2">
    <source>
        <dbReference type="EMBL" id="SPO04077.1"/>
    </source>
</evidence>
<feature type="region of interest" description="Disordered" evidence="1">
    <location>
        <begin position="279"/>
        <end position="304"/>
    </location>
</feature>
<dbReference type="GO" id="GO:0005739">
    <property type="term" value="C:mitochondrion"/>
    <property type="evidence" value="ECO:0007669"/>
    <property type="project" value="GOC"/>
</dbReference>